<dbReference type="CDD" id="cd00067">
    <property type="entry name" value="GAL4"/>
    <property type="match status" value="1"/>
</dbReference>
<dbReference type="GO" id="GO:0008270">
    <property type="term" value="F:zinc ion binding"/>
    <property type="evidence" value="ECO:0007669"/>
    <property type="project" value="InterPro"/>
</dbReference>
<evidence type="ECO:0000256" key="1">
    <source>
        <dbReference type="ARBA" id="ARBA00022723"/>
    </source>
</evidence>
<evidence type="ECO:0000256" key="3">
    <source>
        <dbReference type="ARBA" id="ARBA00023015"/>
    </source>
</evidence>
<feature type="domain" description="Zn(2)-C6 fungal-type" evidence="6">
    <location>
        <begin position="19"/>
        <end position="49"/>
    </location>
</feature>
<dbReference type="Proteomes" id="UP001172102">
    <property type="component" value="Unassembled WGS sequence"/>
</dbReference>
<dbReference type="Gene3D" id="4.10.240.10">
    <property type="entry name" value="Zn(2)-C6 fungal-type DNA-binding domain"/>
    <property type="match status" value="1"/>
</dbReference>
<dbReference type="PANTHER" id="PTHR47660:SF3">
    <property type="entry name" value="FINGER DOMAIN PROTEIN, PUTATIVE (AFU_ORTHOLOGUE AFUA_4G03310)-RELATED"/>
    <property type="match status" value="1"/>
</dbReference>
<evidence type="ECO:0000259" key="6">
    <source>
        <dbReference type="PROSITE" id="PS50048"/>
    </source>
</evidence>
<dbReference type="SUPFAM" id="SSF57701">
    <property type="entry name" value="Zn2/Cys6 DNA-binding domain"/>
    <property type="match status" value="1"/>
</dbReference>
<name>A0AA40DSL9_9PEZI</name>
<evidence type="ECO:0000256" key="5">
    <source>
        <dbReference type="ARBA" id="ARBA00023242"/>
    </source>
</evidence>
<gene>
    <name evidence="7" type="ORF">B0H67DRAFT_493495</name>
</gene>
<keyword evidence="5" id="KW-0539">Nucleus</keyword>
<keyword evidence="3" id="KW-0805">Transcription regulation</keyword>
<dbReference type="InterPro" id="IPR036864">
    <property type="entry name" value="Zn2-C6_fun-type_DNA-bd_sf"/>
</dbReference>
<comment type="caution">
    <text evidence="7">The sequence shown here is derived from an EMBL/GenBank/DDBJ whole genome shotgun (WGS) entry which is preliminary data.</text>
</comment>
<dbReference type="SMART" id="SM00066">
    <property type="entry name" value="GAL4"/>
    <property type="match status" value="1"/>
</dbReference>
<dbReference type="PANTHER" id="PTHR47660">
    <property type="entry name" value="TRANSCRIPTION FACTOR WITH C2H2 AND ZN(2)-CYS(6) DNA BINDING DOMAIN (EUROFUNG)-RELATED-RELATED"/>
    <property type="match status" value="1"/>
</dbReference>
<dbReference type="PROSITE" id="PS50048">
    <property type="entry name" value="ZN2_CY6_FUNGAL_2"/>
    <property type="match status" value="1"/>
</dbReference>
<keyword evidence="1" id="KW-0479">Metal-binding</keyword>
<evidence type="ECO:0000313" key="7">
    <source>
        <dbReference type="EMBL" id="KAK0711832.1"/>
    </source>
</evidence>
<evidence type="ECO:0000256" key="4">
    <source>
        <dbReference type="ARBA" id="ARBA00023163"/>
    </source>
</evidence>
<organism evidence="7 8">
    <name type="scientific">Lasiosphaeris hirsuta</name>
    <dbReference type="NCBI Taxonomy" id="260670"/>
    <lineage>
        <taxon>Eukaryota</taxon>
        <taxon>Fungi</taxon>
        <taxon>Dikarya</taxon>
        <taxon>Ascomycota</taxon>
        <taxon>Pezizomycotina</taxon>
        <taxon>Sordariomycetes</taxon>
        <taxon>Sordariomycetidae</taxon>
        <taxon>Sordariales</taxon>
        <taxon>Lasiosphaeriaceae</taxon>
        <taxon>Lasiosphaeris</taxon>
    </lineage>
</organism>
<dbReference type="InterPro" id="IPR001138">
    <property type="entry name" value="Zn2Cys6_DnaBD"/>
</dbReference>
<keyword evidence="8" id="KW-1185">Reference proteome</keyword>
<reference evidence="7" key="1">
    <citation type="submission" date="2023-06" db="EMBL/GenBank/DDBJ databases">
        <title>Genome-scale phylogeny and comparative genomics of the fungal order Sordariales.</title>
        <authorList>
            <consortium name="Lawrence Berkeley National Laboratory"/>
            <person name="Hensen N."/>
            <person name="Bonometti L."/>
            <person name="Westerberg I."/>
            <person name="Brannstrom I.O."/>
            <person name="Guillou S."/>
            <person name="Cros-Aarteil S."/>
            <person name="Calhoun S."/>
            <person name="Haridas S."/>
            <person name="Kuo A."/>
            <person name="Mondo S."/>
            <person name="Pangilinan J."/>
            <person name="Riley R."/>
            <person name="Labutti K."/>
            <person name="Andreopoulos B."/>
            <person name="Lipzen A."/>
            <person name="Chen C."/>
            <person name="Yanf M."/>
            <person name="Daum C."/>
            <person name="Ng V."/>
            <person name="Clum A."/>
            <person name="Steindorff A."/>
            <person name="Ohm R."/>
            <person name="Martin F."/>
            <person name="Silar P."/>
            <person name="Natvig D."/>
            <person name="Lalanne C."/>
            <person name="Gautier V."/>
            <person name="Ament-Velasquez S.L."/>
            <person name="Kruys A."/>
            <person name="Hutchinson M.I."/>
            <person name="Powell A.J."/>
            <person name="Barry K."/>
            <person name="Miller A.N."/>
            <person name="Grigoriev I.V."/>
            <person name="Debuchy R."/>
            <person name="Gladieux P."/>
            <person name="Thoren M.H."/>
            <person name="Johannesson H."/>
        </authorList>
    </citation>
    <scope>NUCLEOTIDE SEQUENCE</scope>
    <source>
        <strain evidence="7">SMH4607-1</strain>
    </source>
</reference>
<evidence type="ECO:0000313" key="8">
    <source>
        <dbReference type="Proteomes" id="UP001172102"/>
    </source>
</evidence>
<protein>
    <recommendedName>
        <fullName evidence="6">Zn(2)-C6 fungal-type domain-containing protein</fullName>
    </recommendedName>
</protein>
<keyword evidence="2" id="KW-0862">Zinc</keyword>
<dbReference type="AlphaFoldDB" id="A0AA40DSL9"/>
<sequence length="415" mass="46362">MPRSFTSIERDNPPSRRKSCLACTKARRRCDQAIPACQRCAQRSTDCQYPQGTRSKRSLVSVSSTAHASQSGTEQQIESLFDLAATPQASLDIPNSVLEPPGYFLGDLFSTQEYDADTTVFLDTTSQALISPALPRTVLTTSQINKAISSRLQYALDRISASTRQMFLENQTPWCHAHLYDDGMPPSMQFTDALSTAALHAARNDANNRVIRDCIESRVQDLLSSPAPTAPLDLIAHAHALFIYQILRLFDTDSRVRLSCDATMSQLEEAAYALIPHVKFHELTASGQTGQALDILPLYPISATRDFWNSWVFQESARRTLSVILFFVLAYRYVKGELRTKCNQNTCISRSVTLSAHLWQADDPVDFAIAWRNKKHFLMEDARSDDIDEFGKIMLTGLMGKDEAKGWLALRGVAL</sequence>
<dbReference type="PROSITE" id="PS00463">
    <property type="entry name" value="ZN2_CY6_FUNGAL_1"/>
    <property type="match status" value="1"/>
</dbReference>
<proteinExistence type="predicted"/>
<dbReference type="EMBL" id="JAUKUA010000005">
    <property type="protein sequence ID" value="KAK0711832.1"/>
    <property type="molecule type" value="Genomic_DNA"/>
</dbReference>
<dbReference type="GO" id="GO:0000981">
    <property type="term" value="F:DNA-binding transcription factor activity, RNA polymerase II-specific"/>
    <property type="evidence" value="ECO:0007669"/>
    <property type="project" value="InterPro"/>
</dbReference>
<keyword evidence="4" id="KW-0804">Transcription</keyword>
<accession>A0AA40DSL9</accession>
<evidence type="ECO:0000256" key="2">
    <source>
        <dbReference type="ARBA" id="ARBA00022833"/>
    </source>
</evidence>
<dbReference type="Pfam" id="PF00172">
    <property type="entry name" value="Zn_clus"/>
    <property type="match status" value="1"/>
</dbReference>